<keyword evidence="3" id="KW-1185">Reference proteome</keyword>
<reference evidence="3" key="3">
    <citation type="journal article" date="2011" name="PLoS ONE">
        <title>Genome sequence of a mesophilic hydrogenotrophic methanogen Methanocella paludicola, the first cultivated representative of the order Methanocellales.</title>
        <authorList>
            <person name="Sakai S."/>
            <person name="Takaki Y."/>
            <person name="Shimamura S."/>
            <person name="Sekine M."/>
            <person name="Tajima T."/>
            <person name="Kosugi H."/>
            <person name="Ichikawa N."/>
            <person name="Tasumi E."/>
            <person name="Hiraki A.T."/>
            <person name="Shimizu A."/>
            <person name="Kato Y."/>
            <person name="Nishiko R."/>
            <person name="Mori K."/>
            <person name="Fujita N."/>
            <person name="Imachi H."/>
            <person name="Takai K."/>
        </authorList>
    </citation>
    <scope>NUCLEOTIDE SEQUENCE [LARGE SCALE GENOMIC DNA]</scope>
    <source>
        <strain evidence="3">DSM 17711 / JCM 13418 / NBRC 101707 / SANAE</strain>
    </source>
</reference>
<reference evidence="2 3" key="1">
    <citation type="journal article" date="2007" name="Appl. Environ. Microbiol.">
        <title>Isolation of key methanogens for global methane emission from rice paddy fields: a novel isolate affiliated with the clone cluster rice cluster I.</title>
        <authorList>
            <person name="Sakai S."/>
            <person name="Imachi H."/>
            <person name="Sekiguchi Y."/>
            <person name="Ohashi A."/>
            <person name="Harada H."/>
            <person name="Kamagata Y."/>
        </authorList>
    </citation>
    <scope>NUCLEOTIDE SEQUENCE [LARGE SCALE GENOMIC DNA]</scope>
    <source>
        <strain evidence="3">DSM 17711 / JCM 13418 / NBRC 101707 / SANAE</strain>
    </source>
</reference>
<gene>
    <name evidence="2" type="ordered locus">MCP_0156</name>
</gene>
<keyword evidence="1" id="KW-0812">Transmembrane</keyword>
<reference evidence="2 3" key="2">
    <citation type="journal article" date="2008" name="Int. J. Syst. Evol. Microbiol.">
        <title>Methanocella paludicola gen. nov., sp. nov., a methane-producing archaeon, the first isolate of the lineage 'Rice Cluster I', and proposal of the new archaeal order Methanocellales ord. nov.</title>
        <authorList>
            <person name="Sakai S."/>
            <person name="Imachi H."/>
            <person name="Hanada S."/>
            <person name="Ohashi A."/>
            <person name="Harada H."/>
            <person name="Kamagata Y."/>
        </authorList>
    </citation>
    <scope>NUCLEOTIDE SEQUENCE [LARGE SCALE GENOMIC DNA]</scope>
    <source>
        <strain evidence="3">DSM 17711 / JCM 13418 / NBRC 101707 / SANAE</strain>
    </source>
</reference>
<organism evidence="2 3">
    <name type="scientific">Methanocella paludicola (strain DSM 17711 / JCM 13418 / NBRC 101707 / SANAE)</name>
    <dbReference type="NCBI Taxonomy" id="304371"/>
    <lineage>
        <taxon>Archaea</taxon>
        <taxon>Methanobacteriati</taxon>
        <taxon>Methanobacteriota</taxon>
        <taxon>Stenosarchaea group</taxon>
        <taxon>Methanomicrobia</taxon>
        <taxon>Methanocellales</taxon>
        <taxon>Methanocellaceae</taxon>
        <taxon>Methanocella</taxon>
    </lineage>
</organism>
<evidence type="ECO:0000256" key="1">
    <source>
        <dbReference type="SAM" id="Phobius"/>
    </source>
</evidence>
<dbReference type="KEGG" id="mpd:MCP_0156"/>
<sequence length="87" mass="9300">MNLLHKALLSIHLLYYCEYTMRLGVVTASTASLIFVVLIIALAAVAASYAGHIGDITLPEINPQAGAFLLLGFGLLASLVVMYRAHV</sequence>
<keyword evidence="1" id="KW-1133">Transmembrane helix</keyword>
<protein>
    <submittedName>
        <fullName evidence="2">Uncharacterized protein</fullName>
    </submittedName>
</protein>
<dbReference type="InParanoid" id="D1YUV6"/>
<evidence type="ECO:0000313" key="2">
    <source>
        <dbReference type="EMBL" id="BAI60228.1"/>
    </source>
</evidence>
<name>D1YUV6_METPS</name>
<proteinExistence type="predicted"/>
<dbReference type="EMBL" id="AP011532">
    <property type="protein sequence ID" value="BAI60228.1"/>
    <property type="molecule type" value="Genomic_DNA"/>
</dbReference>
<dbReference type="AlphaFoldDB" id="D1YUV6"/>
<feature type="transmembrane region" description="Helical" evidence="1">
    <location>
        <begin position="65"/>
        <end position="83"/>
    </location>
</feature>
<feature type="transmembrane region" description="Helical" evidence="1">
    <location>
        <begin position="21"/>
        <end position="45"/>
    </location>
</feature>
<keyword evidence="1" id="KW-0472">Membrane</keyword>
<accession>D1YUV6</accession>
<dbReference type="Proteomes" id="UP000001882">
    <property type="component" value="Chromosome"/>
</dbReference>
<evidence type="ECO:0000313" key="3">
    <source>
        <dbReference type="Proteomes" id="UP000001882"/>
    </source>
</evidence>
<dbReference type="STRING" id="304371.MCP_0156"/>